<protein>
    <submittedName>
        <fullName evidence="2">Uncharacterized protein</fullName>
    </submittedName>
</protein>
<proteinExistence type="predicted"/>
<gene>
    <name evidence="2" type="ORF">D9619_010922</name>
</gene>
<name>A0A8H5B876_9AGAR</name>
<feature type="region of interest" description="Disordered" evidence="1">
    <location>
        <begin position="115"/>
        <end position="165"/>
    </location>
</feature>
<keyword evidence="3" id="KW-1185">Reference proteome</keyword>
<dbReference type="EMBL" id="JAACJJ010000030">
    <property type="protein sequence ID" value="KAF5318420.1"/>
    <property type="molecule type" value="Genomic_DNA"/>
</dbReference>
<dbReference type="AlphaFoldDB" id="A0A8H5B876"/>
<sequence length="172" mass="19600">MAYCTPSVLAQPHSLSAKVAMSDNDHYFAFAQIKGDVCLVQASSMPVSALSAVDVKIFRHEFISIFRFAENCSLHPADIRILEPIDDRLTRYEEDSETVFLARNVMERMRKLTDPRRNMLKTQSRRTSVAKQRQRQCDDDQDDGDEPAQVPVDASPFAPDYVTKPTSYRLQL</sequence>
<dbReference type="OrthoDB" id="3231772at2759"/>
<evidence type="ECO:0000313" key="2">
    <source>
        <dbReference type="EMBL" id="KAF5318420.1"/>
    </source>
</evidence>
<evidence type="ECO:0000256" key="1">
    <source>
        <dbReference type="SAM" id="MobiDB-lite"/>
    </source>
</evidence>
<comment type="caution">
    <text evidence="2">The sequence shown here is derived from an EMBL/GenBank/DDBJ whole genome shotgun (WGS) entry which is preliminary data.</text>
</comment>
<reference evidence="2 3" key="1">
    <citation type="journal article" date="2020" name="ISME J.">
        <title>Uncovering the hidden diversity of litter-decomposition mechanisms in mushroom-forming fungi.</title>
        <authorList>
            <person name="Floudas D."/>
            <person name="Bentzer J."/>
            <person name="Ahren D."/>
            <person name="Johansson T."/>
            <person name="Persson P."/>
            <person name="Tunlid A."/>
        </authorList>
    </citation>
    <scope>NUCLEOTIDE SEQUENCE [LARGE SCALE GENOMIC DNA]</scope>
    <source>
        <strain evidence="2 3">CBS 101986</strain>
    </source>
</reference>
<feature type="compositionally biased region" description="Polar residues" evidence="1">
    <location>
        <begin position="120"/>
        <end position="131"/>
    </location>
</feature>
<evidence type="ECO:0000313" key="3">
    <source>
        <dbReference type="Proteomes" id="UP000567179"/>
    </source>
</evidence>
<dbReference type="Proteomes" id="UP000567179">
    <property type="component" value="Unassembled WGS sequence"/>
</dbReference>
<organism evidence="2 3">
    <name type="scientific">Psilocybe cf. subviscida</name>
    <dbReference type="NCBI Taxonomy" id="2480587"/>
    <lineage>
        <taxon>Eukaryota</taxon>
        <taxon>Fungi</taxon>
        <taxon>Dikarya</taxon>
        <taxon>Basidiomycota</taxon>
        <taxon>Agaricomycotina</taxon>
        <taxon>Agaricomycetes</taxon>
        <taxon>Agaricomycetidae</taxon>
        <taxon>Agaricales</taxon>
        <taxon>Agaricineae</taxon>
        <taxon>Strophariaceae</taxon>
        <taxon>Psilocybe</taxon>
    </lineage>
</organism>
<accession>A0A8H5B876</accession>